<protein>
    <submittedName>
        <fullName evidence="2">Uncharacterized protein</fullName>
    </submittedName>
</protein>
<sequence length="59" mass="6066">MKSWTKGAWEWVASVSSIGQASMPRLKAPPPPSPSPIKGEGMESEGVAFSNPLPPCGGG</sequence>
<accession>A0A5J6N5A2</accession>
<gene>
    <name evidence="2" type="ORF">FRZ61_39960</name>
</gene>
<keyword evidence="3" id="KW-1185">Reference proteome</keyword>
<evidence type="ECO:0000256" key="1">
    <source>
        <dbReference type="SAM" id="MobiDB-lite"/>
    </source>
</evidence>
<feature type="region of interest" description="Disordered" evidence="1">
    <location>
        <begin position="20"/>
        <end position="59"/>
    </location>
</feature>
<evidence type="ECO:0000313" key="3">
    <source>
        <dbReference type="Proteomes" id="UP000325797"/>
    </source>
</evidence>
<evidence type="ECO:0000313" key="2">
    <source>
        <dbReference type="EMBL" id="QEX24055.1"/>
    </source>
</evidence>
<dbReference type="AlphaFoldDB" id="A0A5J6N5A2"/>
<dbReference type="Proteomes" id="UP000325797">
    <property type="component" value="Chromosome"/>
</dbReference>
<reference evidence="2 3" key="1">
    <citation type="submission" date="2019-08" db="EMBL/GenBank/DDBJ databases">
        <title>Hyperibacter terrae gen. nov., sp. nov. and Hyperibacter viscosus sp. nov., two new members in the family Rhodospirillaceae isolated from the rhizosphere of Hypericum perforatum.</title>
        <authorList>
            <person name="Noviana Z."/>
        </authorList>
    </citation>
    <scope>NUCLEOTIDE SEQUENCE [LARGE SCALE GENOMIC DNA]</scope>
    <source>
        <strain evidence="2 3">R5959</strain>
    </source>
</reference>
<proteinExistence type="predicted"/>
<dbReference type="KEGG" id="hadh:FRZ61_39960"/>
<dbReference type="EMBL" id="CP042582">
    <property type="protein sequence ID" value="QEX24055.1"/>
    <property type="molecule type" value="Genomic_DNA"/>
</dbReference>
<name>A0A5J6N5A2_9PROT</name>
<organism evidence="2 3">
    <name type="scientific">Hypericibacter adhaerens</name>
    <dbReference type="NCBI Taxonomy" id="2602016"/>
    <lineage>
        <taxon>Bacteria</taxon>
        <taxon>Pseudomonadati</taxon>
        <taxon>Pseudomonadota</taxon>
        <taxon>Alphaproteobacteria</taxon>
        <taxon>Rhodospirillales</taxon>
        <taxon>Dongiaceae</taxon>
        <taxon>Hypericibacter</taxon>
    </lineage>
</organism>